<dbReference type="InterPro" id="IPR017941">
    <property type="entry name" value="Rieske_2Fe-2S"/>
</dbReference>
<dbReference type="InterPro" id="IPR029032">
    <property type="entry name" value="AhpD-like"/>
</dbReference>
<evidence type="ECO:0000256" key="3">
    <source>
        <dbReference type="ARBA" id="ARBA00023004"/>
    </source>
</evidence>
<dbReference type="AlphaFoldDB" id="A0A1F6G728"/>
<keyword evidence="1" id="KW-0001">2Fe-2S</keyword>
<dbReference type="Pfam" id="PF00355">
    <property type="entry name" value="Rieske"/>
    <property type="match status" value="1"/>
</dbReference>
<accession>A0A1F6G728</accession>
<comment type="caution">
    <text evidence="6">The sequence shown here is derived from an EMBL/GenBank/DDBJ whole genome shotgun (WGS) entry which is preliminary data.</text>
</comment>
<protein>
    <recommendedName>
        <fullName evidence="5">Rieske domain-containing protein</fullName>
    </recommendedName>
</protein>
<evidence type="ECO:0000313" key="7">
    <source>
        <dbReference type="Proteomes" id="UP000178449"/>
    </source>
</evidence>
<proteinExistence type="predicted"/>
<dbReference type="Gene3D" id="2.102.10.10">
    <property type="entry name" value="Rieske [2Fe-2S] iron-sulphur domain"/>
    <property type="match status" value="1"/>
</dbReference>
<dbReference type="Pfam" id="PF02627">
    <property type="entry name" value="CMD"/>
    <property type="match status" value="1"/>
</dbReference>
<dbReference type="InterPro" id="IPR003779">
    <property type="entry name" value="CMD-like"/>
</dbReference>
<name>A0A1F6G728_9PROT</name>
<dbReference type="SUPFAM" id="SSF69118">
    <property type="entry name" value="AhpD-like"/>
    <property type="match status" value="1"/>
</dbReference>
<evidence type="ECO:0000256" key="1">
    <source>
        <dbReference type="ARBA" id="ARBA00022714"/>
    </source>
</evidence>
<keyword evidence="4" id="KW-0411">Iron-sulfur</keyword>
<organism evidence="6 7">
    <name type="scientific">Candidatus Lambdaproteobacteria bacterium RIFOXYD2_FULL_50_16</name>
    <dbReference type="NCBI Taxonomy" id="1817772"/>
    <lineage>
        <taxon>Bacteria</taxon>
        <taxon>Pseudomonadati</taxon>
        <taxon>Pseudomonadota</taxon>
        <taxon>Candidatus Lambdaproteobacteria</taxon>
    </lineage>
</organism>
<gene>
    <name evidence="6" type="ORF">A2527_09940</name>
</gene>
<dbReference type="SUPFAM" id="SSF50022">
    <property type="entry name" value="ISP domain"/>
    <property type="match status" value="1"/>
</dbReference>
<dbReference type="GO" id="GO:0046872">
    <property type="term" value="F:metal ion binding"/>
    <property type="evidence" value="ECO:0007669"/>
    <property type="project" value="UniProtKB-KW"/>
</dbReference>
<dbReference type="Gene3D" id="1.20.1290.10">
    <property type="entry name" value="AhpD-like"/>
    <property type="match status" value="1"/>
</dbReference>
<feature type="domain" description="Rieske" evidence="5">
    <location>
        <begin position="111"/>
        <end position="204"/>
    </location>
</feature>
<dbReference type="InterPro" id="IPR036922">
    <property type="entry name" value="Rieske_2Fe-2S_sf"/>
</dbReference>
<evidence type="ECO:0000259" key="5">
    <source>
        <dbReference type="PROSITE" id="PS51296"/>
    </source>
</evidence>
<dbReference type="Proteomes" id="UP000178449">
    <property type="component" value="Unassembled WGS sequence"/>
</dbReference>
<dbReference type="GO" id="GO:0051537">
    <property type="term" value="F:2 iron, 2 sulfur cluster binding"/>
    <property type="evidence" value="ECO:0007669"/>
    <property type="project" value="UniProtKB-KW"/>
</dbReference>
<dbReference type="CDD" id="cd03467">
    <property type="entry name" value="Rieske"/>
    <property type="match status" value="1"/>
</dbReference>
<dbReference type="STRING" id="1817772.A2527_09940"/>
<evidence type="ECO:0000313" key="6">
    <source>
        <dbReference type="EMBL" id="OGG93914.1"/>
    </source>
</evidence>
<dbReference type="PROSITE" id="PS51296">
    <property type="entry name" value="RIESKE"/>
    <property type="match status" value="1"/>
</dbReference>
<evidence type="ECO:0000256" key="4">
    <source>
        <dbReference type="ARBA" id="ARBA00023014"/>
    </source>
</evidence>
<sequence>MSKRLQYLAEARPEAATAYMTFLKESGKRLDDKTRFLISVVTKVISGTAPGLKQYIPHAMRCGATADEIIDAVLMAMPAAGLPKVLDALDVIQEMGMPEFKVENLGKKPEWYEVGPLEEIPKNELVAKEIGGVKFLVFRGEELKVYDRKCPHLGNRLPGECAADKLTCPSHKWVFEVPTGQVIEVGGRDLHEFPHKLEEGKLWVKLLVLT</sequence>
<dbReference type="GO" id="GO:0051920">
    <property type="term" value="F:peroxiredoxin activity"/>
    <property type="evidence" value="ECO:0007669"/>
    <property type="project" value="InterPro"/>
</dbReference>
<keyword evidence="3" id="KW-0408">Iron</keyword>
<evidence type="ECO:0000256" key="2">
    <source>
        <dbReference type="ARBA" id="ARBA00022723"/>
    </source>
</evidence>
<keyword evidence="2" id="KW-0479">Metal-binding</keyword>
<dbReference type="EMBL" id="MFNE01000044">
    <property type="protein sequence ID" value="OGG93914.1"/>
    <property type="molecule type" value="Genomic_DNA"/>
</dbReference>
<reference evidence="6 7" key="1">
    <citation type="journal article" date="2016" name="Nat. Commun.">
        <title>Thousands of microbial genomes shed light on interconnected biogeochemical processes in an aquifer system.</title>
        <authorList>
            <person name="Anantharaman K."/>
            <person name="Brown C.T."/>
            <person name="Hug L.A."/>
            <person name="Sharon I."/>
            <person name="Castelle C.J."/>
            <person name="Probst A.J."/>
            <person name="Thomas B.C."/>
            <person name="Singh A."/>
            <person name="Wilkins M.J."/>
            <person name="Karaoz U."/>
            <person name="Brodie E.L."/>
            <person name="Williams K.H."/>
            <person name="Hubbard S.S."/>
            <person name="Banfield J.F."/>
        </authorList>
    </citation>
    <scope>NUCLEOTIDE SEQUENCE [LARGE SCALE GENOMIC DNA]</scope>
</reference>